<dbReference type="EMBL" id="JABBGM010000004">
    <property type="protein sequence ID" value="NML94264.1"/>
    <property type="molecule type" value="Genomic_DNA"/>
</dbReference>
<sequence>MTRRFAVLATLSLLAGCAVIPKTGPAPAPRPTEAAPDSNVLPTDADRHRIALLVPMTGPNASVGQAIANAATMALLDTNAQSLRITTYDTSAGAGVAATRAIQDGNKLILGPLMADDVVAVAAVARPAKVPMITYSNDASVATSDVFVLGQVPGQSVARVLGYAKSHGVNRVGALVPGGVYGQRVSAALSASAQREGLTVTGIESYARGNTSVASAVRRIKAKGPVDALLIADGPRIALTAAPQAGGTRLIGTELWSGDAAVAKSPAMKGAWFAAVSDRRFGQFEQSYRNRFGATPARLATLGYDSVLLTLNVARNWRPGTAFPTARLADRDGYIGLDGVFRFNANGVAERAMEVREVSGGTFVTVSPAPSRF</sequence>
<keyword evidence="7" id="KW-1185">Reference proteome</keyword>
<dbReference type="PANTHER" id="PTHR30483:SF6">
    <property type="entry name" value="PERIPLASMIC BINDING PROTEIN OF ABC TRANSPORTER FOR NATURAL AMINO ACIDS"/>
    <property type="match status" value="1"/>
</dbReference>
<protein>
    <submittedName>
        <fullName evidence="6">Penicillin-binding protein activator</fullName>
    </submittedName>
</protein>
<dbReference type="InterPro" id="IPR051010">
    <property type="entry name" value="BCAA_transport"/>
</dbReference>
<reference evidence="6 7" key="1">
    <citation type="submission" date="2020-04" db="EMBL/GenBank/DDBJ databases">
        <title>Novosphingobium sp. TW-4 isolated from soil.</title>
        <authorList>
            <person name="Dahal R.H."/>
            <person name="Chaudhary D.K."/>
        </authorList>
    </citation>
    <scope>NUCLEOTIDE SEQUENCE [LARGE SCALE GENOMIC DNA]</scope>
    <source>
        <strain evidence="6 7">TW-4</strain>
    </source>
</reference>
<evidence type="ECO:0000313" key="6">
    <source>
        <dbReference type="EMBL" id="NML94264.1"/>
    </source>
</evidence>
<organism evidence="6 7">
    <name type="scientific">Novosphingobium olei</name>
    <dbReference type="NCBI Taxonomy" id="2728851"/>
    <lineage>
        <taxon>Bacteria</taxon>
        <taxon>Pseudomonadati</taxon>
        <taxon>Pseudomonadota</taxon>
        <taxon>Alphaproteobacteria</taxon>
        <taxon>Sphingomonadales</taxon>
        <taxon>Sphingomonadaceae</taxon>
        <taxon>Novosphingobium</taxon>
    </lineage>
</organism>
<dbReference type="PANTHER" id="PTHR30483">
    <property type="entry name" value="LEUCINE-SPECIFIC-BINDING PROTEIN"/>
    <property type="match status" value="1"/>
</dbReference>
<dbReference type="CDD" id="cd06339">
    <property type="entry name" value="PBP1_YraM_LppC_lipoprotein-like"/>
    <property type="match status" value="1"/>
</dbReference>
<feature type="signal peptide" evidence="4">
    <location>
        <begin position="1"/>
        <end position="28"/>
    </location>
</feature>
<evidence type="ECO:0000256" key="3">
    <source>
        <dbReference type="ARBA" id="ARBA00022970"/>
    </source>
</evidence>
<evidence type="ECO:0000256" key="1">
    <source>
        <dbReference type="ARBA" id="ARBA00010062"/>
    </source>
</evidence>
<feature type="domain" description="Leucine-binding protein" evidence="5">
    <location>
        <begin position="49"/>
        <end position="361"/>
    </location>
</feature>
<evidence type="ECO:0000259" key="5">
    <source>
        <dbReference type="Pfam" id="PF13458"/>
    </source>
</evidence>
<name>A0A7Y0BPQ0_9SPHN</name>
<evidence type="ECO:0000313" key="7">
    <source>
        <dbReference type="Proteomes" id="UP000583556"/>
    </source>
</evidence>
<dbReference type="PROSITE" id="PS51257">
    <property type="entry name" value="PROKAR_LIPOPROTEIN"/>
    <property type="match status" value="1"/>
</dbReference>
<proteinExistence type="inferred from homology"/>
<dbReference type="GO" id="GO:0006865">
    <property type="term" value="P:amino acid transport"/>
    <property type="evidence" value="ECO:0007669"/>
    <property type="project" value="UniProtKB-KW"/>
</dbReference>
<dbReference type="InterPro" id="IPR028081">
    <property type="entry name" value="Leu-bd"/>
</dbReference>
<comment type="similarity">
    <text evidence="1">Belongs to the leucine-binding protein family.</text>
</comment>
<feature type="chain" id="PRO_5030644070" evidence="4">
    <location>
        <begin position="29"/>
        <end position="373"/>
    </location>
</feature>
<dbReference type="Pfam" id="PF13458">
    <property type="entry name" value="Peripla_BP_6"/>
    <property type="match status" value="1"/>
</dbReference>
<gene>
    <name evidence="6" type="ORF">HHL27_11370</name>
</gene>
<keyword evidence="3" id="KW-0029">Amino-acid transport</keyword>
<evidence type="ECO:0000256" key="2">
    <source>
        <dbReference type="ARBA" id="ARBA00022729"/>
    </source>
</evidence>
<dbReference type="Proteomes" id="UP000583556">
    <property type="component" value="Unassembled WGS sequence"/>
</dbReference>
<accession>A0A7Y0BPQ0</accession>
<evidence type="ECO:0000256" key="4">
    <source>
        <dbReference type="SAM" id="SignalP"/>
    </source>
</evidence>
<dbReference type="SUPFAM" id="SSF53822">
    <property type="entry name" value="Periplasmic binding protein-like I"/>
    <property type="match status" value="1"/>
</dbReference>
<dbReference type="InterPro" id="IPR028082">
    <property type="entry name" value="Peripla_BP_I"/>
</dbReference>
<dbReference type="Gene3D" id="3.40.50.2300">
    <property type="match status" value="2"/>
</dbReference>
<dbReference type="AlphaFoldDB" id="A0A7Y0BPQ0"/>
<keyword evidence="2 4" id="KW-0732">Signal</keyword>
<keyword evidence="3" id="KW-0813">Transport</keyword>
<comment type="caution">
    <text evidence="6">The sequence shown here is derived from an EMBL/GenBank/DDBJ whole genome shotgun (WGS) entry which is preliminary data.</text>
</comment>